<reference evidence="1" key="1">
    <citation type="submission" date="2020-06" db="EMBL/GenBank/DDBJ databases">
        <title>WGS assembly of Ceratodon purpureus strain R40.</title>
        <authorList>
            <person name="Carey S.B."/>
            <person name="Jenkins J."/>
            <person name="Shu S."/>
            <person name="Lovell J.T."/>
            <person name="Sreedasyam A."/>
            <person name="Maumus F."/>
            <person name="Tiley G.P."/>
            <person name="Fernandez-Pozo N."/>
            <person name="Barry K."/>
            <person name="Chen C."/>
            <person name="Wang M."/>
            <person name="Lipzen A."/>
            <person name="Daum C."/>
            <person name="Saski C.A."/>
            <person name="Payton A.C."/>
            <person name="Mcbreen J.C."/>
            <person name="Conrad R.E."/>
            <person name="Kollar L.M."/>
            <person name="Olsson S."/>
            <person name="Huttunen S."/>
            <person name="Landis J.B."/>
            <person name="Wickett N.J."/>
            <person name="Johnson M.G."/>
            <person name="Rensing S.A."/>
            <person name="Grimwood J."/>
            <person name="Schmutz J."/>
            <person name="Mcdaniel S.F."/>
        </authorList>
    </citation>
    <scope>NUCLEOTIDE SEQUENCE</scope>
    <source>
        <strain evidence="1">R40</strain>
    </source>
</reference>
<dbReference type="EMBL" id="CM026426">
    <property type="protein sequence ID" value="KAG0573654.1"/>
    <property type="molecule type" value="Genomic_DNA"/>
</dbReference>
<dbReference type="Proteomes" id="UP000822688">
    <property type="component" value="Chromosome V"/>
</dbReference>
<protein>
    <submittedName>
        <fullName evidence="1">Uncharacterized protein</fullName>
    </submittedName>
</protein>
<evidence type="ECO:0000313" key="2">
    <source>
        <dbReference type="Proteomes" id="UP000822688"/>
    </source>
</evidence>
<gene>
    <name evidence="1" type="ORF">KC19_VG197400</name>
</gene>
<evidence type="ECO:0000313" key="1">
    <source>
        <dbReference type="EMBL" id="KAG0573654.1"/>
    </source>
</evidence>
<proteinExistence type="predicted"/>
<dbReference type="AlphaFoldDB" id="A0A8T0HRU9"/>
<accession>A0A8T0HRU9</accession>
<sequence length="54" mass="6054">MGRLLNEAIEAGAVEAESVFDGATHVVVYRRHGHIIPRNEVILSAWKIKPSKTW</sequence>
<name>A0A8T0HRU9_CERPU</name>
<organism evidence="1 2">
    <name type="scientific">Ceratodon purpureus</name>
    <name type="common">Fire moss</name>
    <name type="synonym">Dicranum purpureum</name>
    <dbReference type="NCBI Taxonomy" id="3225"/>
    <lineage>
        <taxon>Eukaryota</taxon>
        <taxon>Viridiplantae</taxon>
        <taxon>Streptophyta</taxon>
        <taxon>Embryophyta</taxon>
        <taxon>Bryophyta</taxon>
        <taxon>Bryophytina</taxon>
        <taxon>Bryopsida</taxon>
        <taxon>Dicranidae</taxon>
        <taxon>Pseudoditrichales</taxon>
        <taxon>Ditrichaceae</taxon>
        <taxon>Ceratodon</taxon>
    </lineage>
</organism>
<keyword evidence="2" id="KW-1185">Reference proteome</keyword>
<comment type="caution">
    <text evidence="1">The sequence shown here is derived from an EMBL/GenBank/DDBJ whole genome shotgun (WGS) entry which is preliminary data.</text>
</comment>